<dbReference type="InterPro" id="IPR013083">
    <property type="entry name" value="Znf_RING/FYVE/PHD"/>
</dbReference>
<feature type="transmembrane region" description="Helical" evidence="15">
    <location>
        <begin position="821"/>
        <end position="840"/>
    </location>
</feature>
<evidence type="ECO:0000256" key="12">
    <source>
        <dbReference type="PIRSR" id="PIRSR605150-2"/>
    </source>
</evidence>
<dbReference type="PANTHER" id="PTHR13301">
    <property type="entry name" value="X-BOX TRANSCRIPTION FACTOR-RELATED"/>
    <property type="match status" value="1"/>
</dbReference>
<comment type="similarity">
    <text evidence="10">Belongs to the glycosyltransferase 2 family. Plant cellulose synthase-like D subfamily.</text>
</comment>
<keyword evidence="17" id="KW-1185">Reference proteome</keyword>
<feature type="binding site" evidence="12">
    <location>
        <position position="470"/>
    </location>
    <ligand>
        <name>UDP-alpha-D-glucose</name>
        <dbReference type="ChEBI" id="CHEBI:58885"/>
    </ligand>
</feature>
<feature type="compositionally biased region" description="Acidic residues" evidence="14">
    <location>
        <begin position="138"/>
        <end position="150"/>
    </location>
</feature>
<dbReference type="Gene3D" id="3.90.550.10">
    <property type="entry name" value="Spore Coat Polysaccharide Biosynthesis Protein SpsA, Chain A"/>
    <property type="match status" value="1"/>
</dbReference>
<dbReference type="Pfam" id="PF14570">
    <property type="entry name" value="zf-RING_4"/>
    <property type="match status" value="1"/>
</dbReference>
<keyword evidence="6" id="KW-0333">Golgi apparatus</keyword>
<evidence type="ECO:0000256" key="7">
    <source>
        <dbReference type="ARBA" id="ARBA00023136"/>
    </source>
</evidence>
<feature type="binding site" evidence="13">
    <location>
        <position position="495"/>
    </location>
    <ligand>
        <name>Mn(2+)</name>
        <dbReference type="ChEBI" id="CHEBI:29035"/>
    </ligand>
</feature>
<keyword evidence="8" id="KW-0961">Cell wall biogenesis/degradation</keyword>
<feature type="binding site" evidence="12">
    <location>
        <position position="266"/>
    </location>
    <ligand>
        <name>UDP-alpha-D-glucose</name>
        <dbReference type="ChEBI" id="CHEBI:58885"/>
    </ligand>
</feature>
<evidence type="ECO:0000256" key="3">
    <source>
        <dbReference type="ARBA" id="ARBA00022679"/>
    </source>
</evidence>
<evidence type="ECO:0000313" key="16">
    <source>
        <dbReference type="EMBL" id="OMO86862.1"/>
    </source>
</evidence>
<name>A0A1R3IWA6_9ROSI</name>
<evidence type="ECO:0000256" key="2">
    <source>
        <dbReference type="ARBA" id="ARBA00022676"/>
    </source>
</evidence>
<evidence type="ECO:0000256" key="1">
    <source>
        <dbReference type="ARBA" id="ARBA00004653"/>
    </source>
</evidence>
<keyword evidence="5 15" id="KW-1133">Transmembrane helix</keyword>
<dbReference type="GO" id="GO:0071555">
    <property type="term" value="P:cell wall organization"/>
    <property type="evidence" value="ECO:0007669"/>
    <property type="project" value="UniProtKB-KW"/>
</dbReference>
<feature type="binding site" evidence="12">
    <location>
        <position position="267"/>
    </location>
    <ligand>
        <name>UDP-alpha-D-glucose</name>
        <dbReference type="ChEBI" id="CHEBI:58885"/>
    </ligand>
</feature>
<dbReference type="OrthoDB" id="72851at2759"/>
<dbReference type="FunFam" id="3.90.550.10:FF:000027">
    <property type="entry name" value="Cellulose synthase-like protein D4"/>
    <property type="match status" value="1"/>
</dbReference>
<feature type="transmembrane region" description="Helical" evidence="15">
    <location>
        <begin position="975"/>
        <end position="995"/>
    </location>
</feature>
<dbReference type="GO" id="GO:0030244">
    <property type="term" value="P:cellulose biosynthetic process"/>
    <property type="evidence" value="ECO:0007669"/>
    <property type="project" value="InterPro"/>
</dbReference>
<keyword evidence="3" id="KW-0808">Transferase</keyword>
<evidence type="ECO:0000256" key="8">
    <source>
        <dbReference type="ARBA" id="ARBA00023316"/>
    </source>
</evidence>
<keyword evidence="2" id="KW-0328">Glycosyltransferase</keyword>
<dbReference type="Gene3D" id="3.30.40.10">
    <property type="entry name" value="Zinc/RING finger domain, C3HC4 (zinc finger)"/>
    <property type="match status" value="1"/>
</dbReference>
<evidence type="ECO:0000313" key="17">
    <source>
        <dbReference type="Proteomes" id="UP000187203"/>
    </source>
</evidence>
<dbReference type="InterPro" id="IPR029044">
    <property type="entry name" value="Nucleotide-diphossugar_trans"/>
</dbReference>
<evidence type="ECO:0000256" key="5">
    <source>
        <dbReference type="ARBA" id="ARBA00022989"/>
    </source>
</evidence>
<keyword evidence="4 15" id="KW-0812">Transmembrane</keyword>
<gene>
    <name evidence="16" type="ORF">COLO4_20897</name>
</gene>
<accession>A0A1R3IWA6</accession>
<feature type="transmembrane region" description="Helical" evidence="15">
    <location>
        <begin position="784"/>
        <end position="809"/>
    </location>
</feature>
<keyword evidence="7 15" id="KW-0472">Membrane</keyword>
<comment type="caution">
    <text evidence="16">The sequence shown here is derived from an EMBL/GenBank/DDBJ whole genome shotgun (WGS) entry which is preliminary data.</text>
</comment>
<feature type="active site" evidence="11">
    <location>
        <position position="296"/>
    </location>
</feature>
<dbReference type="SUPFAM" id="SSF57850">
    <property type="entry name" value="RING/U-box"/>
    <property type="match status" value="1"/>
</dbReference>
<dbReference type="EMBL" id="AWUE01017498">
    <property type="protein sequence ID" value="OMO86862.1"/>
    <property type="molecule type" value="Genomic_DNA"/>
</dbReference>
<evidence type="ECO:0000256" key="13">
    <source>
        <dbReference type="PIRSR" id="PIRSR605150-3"/>
    </source>
</evidence>
<reference evidence="17" key="1">
    <citation type="submission" date="2013-09" db="EMBL/GenBank/DDBJ databases">
        <title>Corchorus olitorius genome sequencing.</title>
        <authorList>
            <person name="Alam M."/>
            <person name="Haque M.S."/>
            <person name="Islam M.S."/>
            <person name="Emdad E.M."/>
            <person name="Islam M.M."/>
            <person name="Ahmed B."/>
            <person name="Halim A."/>
            <person name="Hossen Q.M.M."/>
            <person name="Hossain M.Z."/>
            <person name="Ahmed R."/>
            <person name="Khan M.M."/>
            <person name="Islam R."/>
            <person name="Rashid M.M."/>
            <person name="Khan S.A."/>
            <person name="Rahman M.S."/>
            <person name="Alam M."/>
            <person name="Yahiya A.S."/>
            <person name="Khan M.S."/>
            <person name="Azam M.S."/>
            <person name="Haque T."/>
            <person name="Lashkar M.Z.H."/>
            <person name="Akhand A.I."/>
            <person name="Morshed G."/>
            <person name="Roy S."/>
            <person name="Uddin K.S."/>
            <person name="Rabeya T."/>
            <person name="Hossain A.S."/>
            <person name="Chowdhury A."/>
            <person name="Snigdha A.R."/>
            <person name="Mortoza M.S."/>
            <person name="Matin S.A."/>
            <person name="Hoque S.M.E."/>
            <person name="Islam M.K."/>
            <person name="Roy D.K."/>
            <person name="Haider R."/>
            <person name="Moosa M.M."/>
            <person name="Elias S.M."/>
            <person name="Hasan A.M."/>
            <person name="Jahan S."/>
            <person name="Shafiuddin M."/>
            <person name="Mahmood N."/>
            <person name="Shommy N.S."/>
        </authorList>
    </citation>
    <scope>NUCLEOTIDE SEQUENCE [LARGE SCALE GENOMIC DNA]</scope>
    <source>
        <strain evidence="17">cv. O-4</strain>
    </source>
</reference>
<evidence type="ECO:0000256" key="11">
    <source>
        <dbReference type="PIRSR" id="PIRSR605150-1"/>
    </source>
</evidence>
<evidence type="ECO:0000256" key="15">
    <source>
        <dbReference type="SAM" id="Phobius"/>
    </source>
</evidence>
<feature type="active site" evidence="11">
    <location>
        <position position="714"/>
    </location>
</feature>
<evidence type="ECO:0000256" key="4">
    <source>
        <dbReference type="ARBA" id="ARBA00022692"/>
    </source>
</evidence>
<feature type="transmembrane region" description="Helical" evidence="15">
    <location>
        <begin position="942"/>
        <end position="963"/>
    </location>
</feature>
<proteinExistence type="inferred from homology"/>
<feature type="binding site" evidence="13">
    <location>
        <position position="471"/>
    </location>
    <ligand>
        <name>Mn(2+)</name>
        <dbReference type="ChEBI" id="CHEBI:29035"/>
    </ligand>
</feature>
<comment type="function">
    <text evidence="9">Thought to be a Golgi-localized beta-glycan synthase that polymerize the backbones of noncellulosic polysaccharides (hemicelluloses) of plant cell wall.</text>
</comment>
<feature type="transmembrane region" description="Helical" evidence="15">
    <location>
        <begin position="169"/>
        <end position="190"/>
    </location>
</feature>
<feature type="transmembrane region" description="Helical" evidence="15">
    <location>
        <begin position="202"/>
        <end position="221"/>
    </location>
</feature>
<feature type="transmembrane region" description="Helical" evidence="15">
    <location>
        <begin position="916"/>
        <end position="936"/>
    </location>
</feature>
<organism evidence="16 17">
    <name type="scientific">Corchorus olitorius</name>
    <dbReference type="NCBI Taxonomy" id="93759"/>
    <lineage>
        <taxon>Eukaryota</taxon>
        <taxon>Viridiplantae</taxon>
        <taxon>Streptophyta</taxon>
        <taxon>Embryophyta</taxon>
        <taxon>Tracheophyta</taxon>
        <taxon>Spermatophyta</taxon>
        <taxon>Magnoliopsida</taxon>
        <taxon>eudicotyledons</taxon>
        <taxon>Gunneridae</taxon>
        <taxon>Pentapetalae</taxon>
        <taxon>rosids</taxon>
        <taxon>malvids</taxon>
        <taxon>Malvales</taxon>
        <taxon>Malvaceae</taxon>
        <taxon>Grewioideae</taxon>
        <taxon>Apeibeae</taxon>
        <taxon>Corchorus</taxon>
    </lineage>
</organism>
<dbReference type="InterPro" id="IPR005150">
    <property type="entry name" value="Cellulose_synth"/>
</dbReference>
<dbReference type="Pfam" id="PF03552">
    <property type="entry name" value="Cellulose_synt"/>
    <property type="match status" value="1"/>
</dbReference>
<dbReference type="GO" id="GO:0000139">
    <property type="term" value="C:Golgi membrane"/>
    <property type="evidence" value="ECO:0007669"/>
    <property type="project" value="UniProtKB-SubCell"/>
</dbReference>
<dbReference type="AlphaFoldDB" id="A0A1R3IWA6"/>
<evidence type="ECO:0000256" key="9">
    <source>
        <dbReference type="ARBA" id="ARBA00037405"/>
    </source>
</evidence>
<dbReference type="Proteomes" id="UP000187203">
    <property type="component" value="Unassembled WGS sequence"/>
</dbReference>
<comment type="subcellular location">
    <subcellularLocation>
        <location evidence="1">Golgi apparatus membrane</location>
        <topology evidence="1">Multi-pass membrane protein</topology>
    </subcellularLocation>
</comment>
<evidence type="ECO:0000256" key="14">
    <source>
        <dbReference type="SAM" id="MobiDB-lite"/>
    </source>
</evidence>
<sequence>MDDGDHDPASISDKIEEQYVLNSLFTGGFNRETQAHLIDTLIESEPNFPQMAGANKGSSSSCAMPECQGKVMRDERGEDILPCNCGFKICRDCYNKAVKTGRGICPGCKQPYDQTKSKVQMVSSFMIEPLSAQTSSQTDDDNLGNATDDETASKMKPWRPLTQKIKPPVSILAPYCLVIFVRFVALALFLGWRITHPNHDAIWLWGMSVVCEIWFAFSWLLDQLPKLRPTNRSTDLDLLKEKFERPNVKSDLPGIDVFVTTADPEKEPSLVTSNTILSVLAVEYPVEKLACYVSDDGGSLITYEAMAETAKFANIWVPFCRKHEIEFRNPEVYFDQKRKDRFKNKVKPDFVNDRQRVKREYDEFKVRINNLPDSIRRRSDAKEEAKTVKNPKATWMAGGTRWPGTWLNPVVDHSRGDHAGIIQVMLKPPNDDPLHGTANDSLIDLSNVDIRLPLLVYLSREKRPGYDHNKKAGAMNALVRASAIMSNGPFILNLDCDHYIYNSQSLREGICFMMDRGGDRISYVQFPQRFDGIDPCDRYANRNTVFFDVNMRALDGLMGPFYVGTGCLFRRIAVYGFDPARLKEYHPSCYFLDRRNSKNKRHSSRPHSHTTEEELALRLGDSDDDKMNITLFPEWFGNSKVFIDSIKVAEYQGRPLADHPSVKNGRKPGDLTFPRKLLNKLILIEAINVISCWYEDMTEWGYHVGWVYGSITEDVVTGYKMHNRGWKSVYCVTKRDAFRGTAPINLTDRLHQVLRWATGSIEIFFSPNNAFLASRKMKLLQRIAYLNVGMYPFTSIFLIVYCFVPALSLFSGQFIVQTVNVAYLIYLLMITVTLCLLSLLEIKWSGIELEALWRNEQFWMIAGTSSHFNAVLQGLLKAVSGVEISFNLTSKSSADDEDDEFAELYMFKWTPLMIPPIMLIMVNIIAIAVGFGRAIYSEIPQWSRILGGVFFSFWVLAHLYPFAQGLMGRGKPPTIVYLWSGLIAIIISLLCVAVNSPLSNPTQIGGSLQFLK</sequence>
<dbReference type="STRING" id="93759.A0A1R3IWA6"/>
<evidence type="ECO:0000256" key="6">
    <source>
        <dbReference type="ARBA" id="ARBA00023034"/>
    </source>
</evidence>
<feature type="region of interest" description="Disordered" evidence="14">
    <location>
        <begin position="131"/>
        <end position="155"/>
    </location>
</feature>
<evidence type="ECO:0000256" key="10">
    <source>
        <dbReference type="ARBA" id="ARBA00061286"/>
    </source>
</evidence>
<dbReference type="SUPFAM" id="SSF53448">
    <property type="entry name" value="Nucleotide-diphospho-sugar transferases"/>
    <property type="match status" value="1"/>
</dbReference>
<protein>
    <submittedName>
        <fullName evidence="16">Cellulose synthase</fullName>
    </submittedName>
</protein>
<dbReference type="GO" id="GO:0016760">
    <property type="term" value="F:cellulose synthase (UDP-forming) activity"/>
    <property type="evidence" value="ECO:0007669"/>
    <property type="project" value="InterPro"/>
</dbReference>
<feature type="binding site" evidence="12">
    <location>
        <position position="296"/>
    </location>
    <ligand>
        <name>UDP-alpha-D-glucose</name>
        <dbReference type="ChEBI" id="CHEBI:58885"/>
    </ligand>
</feature>